<dbReference type="PANTHER" id="PTHR12810:SF0">
    <property type="entry name" value="SMALL RIBOSOMAL SUBUNIT PROTEIN MS29"/>
    <property type="match status" value="1"/>
</dbReference>
<name>A0A4P9ZH68_9ASCO</name>
<comment type="similarity">
    <text evidence="2">Belongs to the mitochondrion-specific ribosomal protein mS29 family.</text>
</comment>
<dbReference type="GO" id="GO:0003735">
    <property type="term" value="F:structural constituent of ribosome"/>
    <property type="evidence" value="ECO:0007669"/>
    <property type="project" value="TreeGrafter"/>
</dbReference>
<gene>
    <name evidence="8" type="ORF">METBISCDRAFT_12037</name>
</gene>
<dbReference type="Pfam" id="PF10236">
    <property type="entry name" value="DAP3"/>
    <property type="match status" value="1"/>
</dbReference>
<dbReference type="InterPro" id="IPR019368">
    <property type="entry name" value="Ribosomal_mS29"/>
</dbReference>
<keyword evidence="6" id="KW-0687">Ribonucleoprotein</keyword>
<organism evidence="8 9">
    <name type="scientific">Metschnikowia bicuspidata</name>
    <dbReference type="NCBI Taxonomy" id="27322"/>
    <lineage>
        <taxon>Eukaryota</taxon>
        <taxon>Fungi</taxon>
        <taxon>Dikarya</taxon>
        <taxon>Ascomycota</taxon>
        <taxon>Saccharomycotina</taxon>
        <taxon>Pichiomycetes</taxon>
        <taxon>Metschnikowiaceae</taxon>
        <taxon>Metschnikowia</taxon>
    </lineage>
</organism>
<keyword evidence="9" id="KW-1185">Reference proteome</keyword>
<dbReference type="PANTHER" id="PTHR12810">
    <property type="entry name" value="MITOCHONDRIAL 28S RIBOSOMAL PROTEIN S29"/>
    <property type="match status" value="1"/>
</dbReference>
<evidence type="ECO:0000256" key="3">
    <source>
        <dbReference type="ARBA" id="ARBA00022946"/>
    </source>
</evidence>
<dbReference type="Proteomes" id="UP000268321">
    <property type="component" value="Unassembled WGS sequence"/>
</dbReference>
<evidence type="ECO:0000256" key="1">
    <source>
        <dbReference type="ARBA" id="ARBA00004173"/>
    </source>
</evidence>
<keyword evidence="3" id="KW-0809">Transit peptide</keyword>
<accession>A0A4P9ZH68</accession>
<dbReference type="GO" id="GO:0032543">
    <property type="term" value="P:mitochondrial translation"/>
    <property type="evidence" value="ECO:0007669"/>
    <property type="project" value="InterPro"/>
</dbReference>
<sequence length="491" mass="55826">MLRTAVCKHVALGRLLAEPVPILRAFSLSAAACAPKGRKSVVPAPKTKAKVKVKVNHNKKEKVKRSGITPHDFKDAVRTLRFESYARDLSDLNIPVLSAGKLQQLKDTVVGYEPKMEEMIKLMGGFKKYQHHELFRKHYSLVSDNTVEVHRTFVARLDGTSAKNRMCFLGPKGVGKSTLISQVQALACSQHGDAVLLHINEPELFIKGYSDYVYNPTLKLYHQPMFTKRWIKKIRVVNEEVFRKMPLLRDVSFSNKKGAFNYKKGENNLHEYLVNCHDFGVLGTTDAFLFFMEHVVAYSKDFPVLFSVDNINALFETQFTKYFHKDMSPIHFSEFELGNLIHRLMSGDLVFSKGGVLLAETSDLGASRTLRVGLQLEDLDPYATNINHDVASSIMRNGGVTTLPLANLNKDQAKKLMEFWDDSGVLHIRDYPTKPVYKRPEDVEEDERRYRVGEFVTEMDRAATYEKKLQKTYFVSGGNPGVFLKNIFLAY</sequence>
<dbReference type="GO" id="GO:0005763">
    <property type="term" value="C:mitochondrial small ribosomal subunit"/>
    <property type="evidence" value="ECO:0007669"/>
    <property type="project" value="InterPro"/>
</dbReference>
<dbReference type="PIRSF" id="PIRSF036996">
    <property type="entry name" value="RSM23"/>
    <property type="match status" value="1"/>
</dbReference>
<evidence type="ECO:0000256" key="6">
    <source>
        <dbReference type="ARBA" id="ARBA00023274"/>
    </source>
</evidence>
<protein>
    <recommendedName>
        <fullName evidence="7">Small ribosomal subunit protein mS29</fullName>
    </recommendedName>
</protein>
<dbReference type="InterPro" id="IPR017082">
    <property type="entry name" value="Ribosomal_mS29_fun"/>
</dbReference>
<evidence type="ECO:0000256" key="2">
    <source>
        <dbReference type="ARBA" id="ARBA00009863"/>
    </source>
</evidence>
<evidence type="ECO:0000313" key="9">
    <source>
        <dbReference type="Proteomes" id="UP000268321"/>
    </source>
</evidence>
<proteinExistence type="inferred from homology"/>
<evidence type="ECO:0000256" key="4">
    <source>
        <dbReference type="ARBA" id="ARBA00022980"/>
    </source>
</evidence>
<evidence type="ECO:0000256" key="7">
    <source>
        <dbReference type="ARBA" id="ARBA00035140"/>
    </source>
</evidence>
<evidence type="ECO:0000313" key="8">
    <source>
        <dbReference type="EMBL" id="RKP32486.1"/>
    </source>
</evidence>
<evidence type="ECO:0000256" key="5">
    <source>
        <dbReference type="ARBA" id="ARBA00023128"/>
    </source>
</evidence>
<dbReference type="OrthoDB" id="274828at2759"/>
<reference evidence="9" key="1">
    <citation type="journal article" date="2018" name="Nat. Microbiol.">
        <title>Leveraging single-cell genomics to expand the fungal tree of life.</title>
        <authorList>
            <person name="Ahrendt S.R."/>
            <person name="Quandt C.A."/>
            <person name="Ciobanu D."/>
            <person name="Clum A."/>
            <person name="Salamov A."/>
            <person name="Andreopoulos B."/>
            <person name="Cheng J.F."/>
            <person name="Woyke T."/>
            <person name="Pelin A."/>
            <person name="Henrissat B."/>
            <person name="Reynolds N.K."/>
            <person name="Benny G.L."/>
            <person name="Smith M.E."/>
            <person name="James T.Y."/>
            <person name="Grigoriev I.V."/>
        </authorList>
    </citation>
    <scope>NUCLEOTIDE SEQUENCE [LARGE SCALE GENOMIC DNA]</scope>
    <source>
        <strain evidence="9">Baker2002</strain>
    </source>
</reference>
<dbReference type="AlphaFoldDB" id="A0A4P9ZH68"/>
<keyword evidence="4 8" id="KW-0689">Ribosomal protein</keyword>
<keyword evidence="5" id="KW-0496">Mitochondrion</keyword>
<dbReference type="EMBL" id="ML004431">
    <property type="protein sequence ID" value="RKP32486.1"/>
    <property type="molecule type" value="Genomic_DNA"/>
</dbReference>
<comment type="subcellular location">
    <subcellularLocation>
        <location evidence="1">Mitochondrion</location>
    </subcellularLocation>
</comment>